<evidence type="ECO:0000313" key="4">
    <source>
        <dbReference type="Proteomes" id="UP000191901"/>
    </source>
</evidence>
<gene>
    <name evidence="3" type="ORF">XM38_013170</name>
</gene>
<proteinExistence type="predicted"/>
<dbReference type="Gene3D" id="3.40.50.300">
    <property type="entry name" value="P-loop containing nucleotide triphosphate hydrolases"/>
    <property type="match status" value="1"/>
</dbReference>
<keyword evidence="1" id="KW-1133">Transmembrane helix</keyword>
<evidence type="ECO:0000256" key="1">
    <source>
        <dbReference type="SAM" id="Phobius"/>
    </source>
</evidence>
<feature type="domain" description="NACHT" evidence="2">
    <location>
        <begin position="174"/>
        <end position="292"/>
    </location>
</feature>
<dbReference type="KEGG" id="hhg:XM38_013170"/>
<reference evidence="3 4" key="1">
    <citation type="journal article" date="2016" name="Biochim. Biophys. Acta">
        <title>Characterization of red-shifted phycobilisomes isolated from the chlorophyll f-containing cyanobacterium Halomicronema hongdechloris.</title>
        <authorList>
            <person name="Li Y."/>
            <person name="Lin Y."/>
            <person name="Garvey C.J."/>
            <person name="Birch D."/>
            <person name="Corkery R.W."/>
            <person name="Loughlin P.C."/>
            <person name="Scheer H."/>
            <person name="Willows R.D."/>
            <person name="Chen M."/>
        </authorList>
    </citation>
    <scope>NUCLEOTIDE SEQUENCE [LARGE SCALE GENOMIC DNA]</scope>
    <source>
        <strain evidence="3 4">C2206</strain>
    </source>
</reference>
<dbReference type="Proteomes" id="UP000191901">
    <property type="component" value="Chromosome"/>
</dbReference>
<protein>
    <recommendedName>
        <fullName evidence="2">NACHT domain-containing protein</fullName>
    </recommendedName>
</protein>
<feature type="transmembrane region" description="Helical" evidence="1">
    <location>
        <begin position="446"/>
        <end position="473"/>
    </location>
</feature>
<dbReference type="PROSITE" id="PS50837">
    <property type="entry name" value="NACHT"/>
    <property type="match status" value="1"/>
</dbReference>
<feature type="transmembrane region" description="Helical" evidence="1">
    <location>
        <begin position="553"/>
        <end position="578"/>
    </location>
</feature>
<feature type="transmembrane region" description="Helical" evidence="1">
    <location>
        <begin position="607"/>
        <end position="628"/>
    </location>
</feature>
<dbReference type="RefSeq" id="WP_080807482.1">
    <property type="nucleotide sequence ID" value="NZ_CP021983.2"/>
</dbReference>
<feature type="transmembrane region" description="Helical" evidence="1">
    <location>
        <begin position="687"/>
        <end position="708"/>
    </location>
</feature>
<accession>A0A1Z3HJ91</accession>
<dbReference type="InterPro" id="IPR045429">
    <property type="entry name" value="EAD10"/>
</dbReference>
<dbReference type="SUPFAM" id="SSF52540">
    <property type="entry name" value="P-loop containing nucleoside triphosphate hydrolases"/>
    <property type="match status" value="1"/>
</dbReference>
<feature type="transmembrane region" description="Helical" evidence="1">
    <location>
        <begin position="507"/>
        <end position="527"/>
    </location>
</feature>
<keyword evidence="1" id="KW-0472">Membrane</keyword>
<feature type="transmembrane region" description="Helical" evidence="1">
    <location>
        <begin position="649"/>
        <end position="675"/>
    </location>
</feature>
<dbReference type="InterPro" id="IPR007111">
    <property type="entry name" value="NACHT_NTPase"/>
</dbReference>
<dbReference type="OrthoDB" id="419058at2"/>
<name>A0A1Z3HJ91_9CYAN</name>
<organism evidence="3 4">
    <name type="scientific">Halomicronema hongdechloris C2206</name>
    <dbReference type="NCBI Taxonomy" id="1641165"/>
    <lineage>
        <taxon>Bacteria</taxon>
        <taxon>Bacillati</taxon>
        <taxon>Cyanobacteriota</taxon>
        <taxon>Cyanophyceae</taxon>
        <taxon>Nodosilineales</taxon>
        <taxon>Nodosilineaceae</taxon>
        <taxon>Halomicronema</taxon>
    </lineage>
</organism>
<dbReference type="AlphaFoldDB" id="A0A1Z3HJ91"/>
<evidence type="ECO:0000259" key="2">
    <source>
        <dbReference type="PROSITE" id="PS50837"/>
    </source>
</evidence>
<dbReference type="Pfam" id="PF19954">
    <property type="entry name" value="EAD10"/>
    <property type="match status" value="1"/>
</dbReference>
<keyword evidence="1" id="KW-0812">Transmembrane</keyword>
<sequence>MSDSLENLKAALKELPQENLQALLAEVSASGQGAVAIARDATGAKIVTGSDNILGDNNRVVIHQGMDAETLKLVLQEVLAASSAYFYGLPETQPQPTRKDGNEKTLIAAVWTEVEDRLRQSLHNAILVRLDMAEDRTQVSRPWDSQIRTADRKPKQLPPGTHVAEVFDRREVGGRLLILGNPGAGKTTTMLDLAAVLIQRANDDPEQPIPVMVNLSSWQSAKQSLTDWLVNELRLKYGVSPKLGKSWLTQKTLLPLLDGLDELPPERQESVVQAINEWLRSGEGPTGMLVCSRMEEYDLYDTKLELNGAICLEPLTDEQLQSYLTSLSRQDLWETLCQDAELLALVRTPLLLSVALLANDGIEPERWQQKQTTQARMEYLLDAYVERRLHEVINSKDYLIGSHPTAKTIRLQLVWLAQMLGKSFIDDFSIEEVQASTLKPNQHRKYILTTSILFSVFTGSIHYFLSLLLFGLLTSISPETSTILWGVSSSSNARISVTLAELMHFTFIRAALGGALLASMAGFYLGFKNSQTSIEFTEAFSIREIKPRLLKKWVLLGSLSGAGFGLVSLVTALFAWLYSPRLFVIKSPQHDGGSIVGTQLFDLFSMFFVWIFVMAALWMVFGIMFGVFKGLRKPIEFKIYPNHGIRQNLKLLLASCFLFNALLGLFVFGFVFLSPDSNIIAREVPKIVFFGAICGFLMSFASIGWPLIQHFVLRLLLFRSENGPWNYARFLNHCTERLLLQRVGGRYRFIHKLVQEHFATMPLK</sequence>
<evidence type="ECO:0000313" key="3">
    <source>
        <dbReference type="EMBL" id="ASC70379.1"/>
    </source>
</evidence>
<dbReference type="InterPro" id="IPR027417">
    <property type="entry name" value="P-loop_NTPase"/>
</dbReference>
<dbReference type="EMBL" id="CP021983">
    <property type="protein sequence ID" value="ASC70379.1"/>
    <property type="molecule type" value="Genomic_DNA"/>
</dbReference>
<keyword evidence="4" id="KW-1185">Reference proteome</keyword>
<dbReference type="Pfam" id="PF05729">
    <property type="entry name" value="NACHT"/>
    <property type="match status" value="1"/>
</dbReference>